<comment type="caution">
    <text evidence="1">The sequence shown here is derived from an EMBL/GenBank/DDBJ whole genome shotgun (WGS) entry which is preliminary data.</text>
</comment>
<dbReference type="Proteomes" id="UP000789901">
    <property type="component" value="Unassembled WGS sequence"/>
</dbReference>
<gene>
    <name evidence="1" type="ORF">GMARGA_LOCUS12776</name>
</gene>
<protein>
    <submittedName>
        <fullName evidence="1">5855_t:CDS:1</fullName>
    </submittedName>
</protein>
<name>A0ABN7V036_GIGMA</name>
<dbReference type="EMBL" id="CAJVQB010007926">
    <property type="protein sequence ID" value="CAG8711391.1"/>
    <property type="molecule type" value="Genomic_DNA"/>
</dbReference>
<proteinExistence type="predicted"/>
<keyword evidence="2" id="KW-1185">Reference proteome</keyword>
<evidence type="ECO:0000313" key="1">
    <source>
        <dbReference type="EMBL" id="CAG8711391.1"/>
    </source>
</evidence>
<sequence>DPNKDFKILDDINIGDISKSFKQQTTTVPSSYTCSTSNIENNV</sequence>
<accession>A0ABN7V036</accession>
<feature type="non-terminal residue" evidence="1">
    <location>
        <position position="1"/>
    </location>
</feature>
<evidence type="ECO:0000313" key="2">
    <source>
        <dbReference type="Proteomes" id="UP000789901"/>
    </source>
</evidence>
<reference evidence="1 2" key="1">
    <citation type="submission" date="2021-06" db="EMBL/GenBank/DDBJ databases">
        <authorList>
            <person name="Kallberg Y."/>
            <person name="Tangrot J."/>
            <person name="Rosling A."/>
        </authorList>
    </citation>
    <scope>NUCLEOTIDE SEQUENCE [LARGE SCALE GENOMIC DNA]</scope>
    <source>
        <strain evidence="1 2">120-4 pot B 10/14</strain>
    </source>
</reference>
<organism evidence="1 2">
    <name type="scientific">Gigaspora margarita</name>
    <dbReference type="NCBI Taxonomy" id="4874"/>
    <lineage>
        <taxon>Eukaryota</taxon>
        <taxon>Fungi</taxon>
        <taxon>Fungi incertae sedis</taxon>
        <taxon>Mucoromycota</taxon>
        <taxon>Glomeromycotina</taxon>
        <taxon>Glomeromycetes</taxon>
        <taxon>Diversisporales</taxon>
        <taxon>Gigasporaceae</taxon>
        <taxon>Gigaspora</taxon>
    </lineage>
</organism>